<dbReference type="InterPro" id="IPR035969">
    <property type="entry name" value="Rab-GAP_TBC_sf"/>
</dbReference>
<protein>
    <submittedName>
        <fullName evidence="3">Uncharacterized protein LOC116953889 isoform X2</fullName>
    </submittedName>
</protein>
<feature type="compositionally biased region" description="Basic and acidic residues" evidence="1">
    <location>
        <begin position="9"/>
        <end position="22"/>
    </location>
</feature>
<dbReference type="RefSeq" id="XP_032830070.1">
    <property type="nucleotide sequence ID" value="XM_032974179.1"/>
</dbReference>
<organism evidence="2 3">
    <name type="scientific">Petromyzon marinus</name>
    <name type="common">Sea lamprey</name>
    <dbReference type="NCBI Taxonomy" id="7757"/>
    <lineage>
        <taxon>Eukaryota</taxon>
        <taxon>Metazoa</taxon>
        <taxon>Chordata</taxon>
        <taxon>Craniata</taxon>
        <taxon>Vertebrata</taxon>
        <taxon>Cyclostomata</taxon>
        <taxon>Hyperoartia</taxon>
        <taxon>Petromyzontiformes</taxon>
        <taxon>Petromyzontidae</taxon>
        <taxon>Petromyzon</taxon>
    </lineage>
</organism>
<feature type="compositionally biased region" description="Basic and acidic residues" evidence="1">
    <location>
        <begin position="60"/>
        <end position="73"/>
    </location>
</feature>
<feature type="region of interest" description="Disordered" evidence="1">
    <location>
        <begin position="1"/>
        <end position="22"/>
    </location>
</feature>
<feature type="region of interest" description="Disordered" evidence="1">
    <location>
        <begin position="58"/>
        <end position="82"/>
    </location>
</feature>
<dbReference type="Gene3D" id="1.10.472.80">
    <property type="entry name" value="Ypt/Rab-GAP domain of gyp1p, domain 3"/>
    <property type="match status" value="1"/>
</dbReference>
<name>A0AAJ7U7G2_PETMA</name>
<evidence type="ECO:0000313" key="3">
    <source>
        <dbReference type="RefSeq" id="XP_032830070.1"/>
    </source>
</evidence>
<dbReference type="AlphaFoldDB" id="A0AAJ7U7G2"/>
<dbReference type="SUPFAM" id="SSF47923">
    <property type="entry name" value="Ypt/Rab-GAP domain of gyp1p"/>
    <property type="match status" value="1"/>
</dbReference>
<dbReference type="GeneID" id="116953889"/>
<reference evidence="3" key="1">
    <citation type="submission" date="2025-08" db="UniProtKB">
        <authorList>
            <consortium name="RefSeq"/>
        </authorList>
    </citation>
    <scope>IDENTIFICATION</scope>
    <source>
        <tissue evidence="3">Sperm</tissue>
    </source>
</reference>
<evidence type="ECO:0000256" key="1">
    <source>
        <dbReference type="SAM" id="MobiDB-lite"/>
    </source>
</evidence>
<gene>
    <name evidence="3" type="primary">LOC116953889</name>
</gene>
<dbReference type="Proteomes" id="UP001318040">
    <property type="component" value="Chromosome 53"/>
</dbReference>
<keyword evidence="2" id="KW-1185">Reference proteome</keyword>
<sequence>MANVGAMRAEQRGKLAPEDARSLGKSPVYGVRWLDACLQETLLPGASWHKISTEVSSEALDTRKRSPGQEHHGQRSPNEDSVAAFVDGTRVAVAAAARRAMAQEAARQGELARRSVGLQGSRSELLGESMCAVLGVGPECLDRVCSRLTGKLLPAQLRREIWCRSLGGACEGEAWEQFRRKVWRGVDQMGMTHATQSPVAHLIRNTVTEKLRGSGWLQRTYISGDGLAFTLVCDVLNVLYTHGRVYAPHLVYRLVPLHLAFASGHPHEATLQLAFHLNALLQKHFPEWRRIADIAQKVVARLQEGDPHLHARLLRLTRDVGAPHTQKEFRSLLEWGDDEEKQKENHPHTGDGERGDSGGDAVERRDPHGPLPSILLVLRKWIGEAFVSVLSAPAVLLLWDQLFLSAWDERVFVDSCLALLLLLRDQIMACADWSSLIQVLLEETQRLYTVDVARALAHLRGDGAALAVPVLNRWHGALSPWVAHDPSVAPPTPCRPSEPFVLHIDAVRYLPDCATIIKVTGRVVKSGLEGLEDIMAVPELDSLARSPHFSERVPVPAGSDARVHDDALLLLRVYTLERDSRRAVVIGNVLFRLFRSDGCLKSGGHQLRLWAGMPDPGDSAPLNEHSLVHHPLVPACTILIRLLPLTLEPRPRPSYETGFYLTEGARPSPSEINIIGSYSRDDAGSPRTVRDWLSVLHPGELPTDWRSIYLELLDARRALPPGCPAPHLSPLRAVRYRQRTGVCVSVTDASVTSRGCPYHYVRVLANILPGAELDTRADEVRDAVKEIVIASRLNLVNCGTLSGELENCKILNLQPDRANSLLLRVFGRHDDDGENSEFADVSGADSKGSSSSPQLGWGVLPLFHGPYVRTGKHHILLFEGAPDENVAALLTRGGDVASALREAEEKQWTRRAKLCTGLTMELWDGHYLESERESLMNWASKYQAEHGEERP</sequence>
<feature type="compositionally biased region" description="Basic and acidic residues" evidence="1">
    <location>
        <begin position="340"/>
        <end position="366"/>
    </location>
</feature>
<accession>A0AAJ7U7G2</accession>
<feature type="region of interest" description="Disordered" evidence="1">
    <location>
        <begin position="336"/>
        <end position="366"/>
    </location>
</feature>
<evidence type="ECO:0000313" key="2">
    <source>
        <dbReference type="Proteomes" id="UP001318040"/>
    </source>
</evidence>
<proteinExistence type="predicted"/>